<feature type="transmembrane region" description="Helical" evidence="1">
    <location>
        <begin position="128"/>
        <end position="150"/>
    </location>
</feature>
<feature type="transmembrane region" description="Helical" evidence="1">
    <location>
        <begin position="33"/>
        <end position="52"/>
    </location>
</feature>
<reference evidence="3 4" key="1">
    <citation type="submission" date="2019-03" db="EMBL/GenBank/DDBJ databases">
        <title>Genomic Encyclopedia of Type Strains, Phase IV (KMG-IV): sequencing the most valuable type-strain genomes for metagenomic binning, comparative biology and taxonomic classification.</title>
        <authorList>
            <person name="Goeker M."/>
        </authorList>
    </citation>
    <scope>NUCLEOTIDE SEQUENCE [LARGE SCALE GENOMIC DNA]</scope>
    <source>
        <strain evidence="3 4">DSM 24176</strain>
    </source>
</reference>
<evidence type="ECO:0000313" key="3">
    <source>
        <dbReference type="EMBL" id="TCK98023.1"/>
    </source>
</evidence>
<dbReference type="PANTHER" id="PTHR42957">
    <property type="entry name" value="HELICASE MJ1565-RELATED"/>
    <property type="match status" value="1"/>
</dbReference>
<dbReference type="EMBL" id="SMGQ01000011">
    <property type="protein sequence ID" value="TCK98023.1"/>
    <property type="molecule type" value="Genomic_DNA"/>
</dbReference>
<protein>
    <recommendedName>
        <fullName evidence="2">Helicase HerA central domain-containing protein</fullName>
    </recommendedName>
</protein>
<dbReference type="AlphaFoldDB" id="A0A4R1N5X2"/>
<name>A0A4R1N5X2_9FIRM</name>
<feature type="transmembrane region" description="Helical" evidence="1">
    <location>
        <begin position="85"/>
        <end position="108"/>
    </location>
</feature>
<sequence length="694" mass="79327">MTKNKRIILLTMLLVILGIIFGIDSIIREQKDKIIIVIFTSLFMLAFTSLLVEHFFTKPADVLASSVSILLLIAPLKSILSEMGWLYYLVFYYSLFQFLLAVISLILLDGTKAEEHWKNKTSYYTKLICSHFGNSRVLYFSLFVTTILTYIDSQNIMFAILFCYAIFIILINPSKLTFKINKKQKTNAGISSLGSVVGVHSNNIFLVKLFKDYKKFEFLDSVFFKYKEGKRIKEEYGIVLDKYYLNDEQWARILVDDNKLCEKIDNTKIVYNTKTIPINHVVLLKDNTLSIRKDICGVIVENSTISKIRFYYKSNIIISEGTLLEVFCNDKKIMYQVIEGNTNIIALEKNNNSSCIIGEAIQLGEWDDNEKTFIKFGWVPNMNTLVYIAKNLDKVHALSGYTNIGNIPNTNYPIFLHLRDTINHHLAILGVTGCGKSVFTRDLIRKIAFDGTKVICIDFTNEYKEKLADRKLKKIVCDSGNNLMAINLQILLEEKNKYANQRDINKIKKAENSIRDTFGCCLKSFLTGDEEIGIFELPDLSNTDETIEYTKWFFKVLFMIAKNRNNYDQRVCVVLEEAHTIVPEWNTMGTSDNTSRSLVNSIAQIALQGRKYNIGFIVIAQRTANVSKTVLTQCNSLIAFKEFDNTSKEFISNYIGNDLANSLGNLKSRQAIAVGKSFKSNIPLIFEVPEINEK</sequence>
<dbReference type="OrthoDB" id="9806951at2"/>
<keyword evidence="1" id="KW-0812">Transmembrane</keyword>
<evidence type="ECO:0000259" key="2">
    <source>
        <dbReference type="Pfam" id="PF01935"/>
    </source>
</evidence>
<gene>
    <name evidence="3" type="ORF">EDC19_0431</name>
</gene>
<feature type="transmembrane region" description="Helical" evidence="1">
    <location>
        <begin position="7"/>
        <end position="27"/>
    </location>
</feature>
<dbReference type="SUPFAM" id="SSF52540">
    <property type="entry name" value="P-loop containing nucleoside triphosphate hydrolases"/>
    <property type="match status" value="1"/>
</dbReference>
<dbReference type="PANTHER" id="PTHR42957:SF1">
    <property type="entry name" value="HELICASE MJ1565-RELATED"/>
    <property type="match status" value="1"/>
</dbReference>
<evidence type="ECO:0000256" key="1">
    <source>
        <dbReference type="SAM" id="Phobius"/>
    </source>
</evidence>
<dbReference type="InterPro" id="IPR002789">
    <property type="entry name" value="HerA_central"/>
</dbReference>
<dbReference type="Gene3D" id="3.40.50.300">
    <property type="entry name" value="P-loop containing nucleotide triphosphate hydrolases"/>
    <property type="match status" value="1"/>
</dbReference>
<keyword evidence="1" id="KW-1133">Transmembrane helix</keyword>
<dbReference type="InterPro" id="IPR027417">
    <property type="entry name" value="P-loop_NTPase"/>
</dbReference>
<feature type="domain" description="Helicase HerA central" evidence="2">
    <location>
        <begin position="403"/>
        <end position="477"/>
    </location>
</feature>
<dbReference type="RefSeq" id="WP_132279829.1">
    <property type="nucleotide sequence ID" value="NZ_SMGQ01000011.1"/>
</dbReference>
<feature type="transmembrane region" description="Helical" evidence="1">
    <location>
        <begin position="156"/>
        <end position="173"/>
    </location>
</feature>
<feature type="transmembrane region" description="Helical" evidence="1">
    <location>
        <begin position="59"/>
        <end position="79"/>
    </location>
</feature>
<keyword evidence="4" id="KW-1185">Reference proteome</keyword>
<keyword evidence="1" id="KW-0472">Membrane</keyword>
<dbReference type="Pfam" id="PF01935">
    <property type="entry name" value="DUF87"/>
    <property type="match status" value="1"/>
</dbReference>
<dbReference type="Proteomes" id="UP000294545">
    <property type="component" value="Unassembled WGS sequence"/>
</dbReference>
<dbReference type="InterPro" id="IPR008571">
    <property type="entry name" value="HerA-like"/>
</dbReference>
<evidence type="ECO:0000313" key="4">
    <source>
        <dbReference type="Proteomes" id="UP000294545"/>
    </source>
</evidence>
<proteinExistence type="predicted"/>
<comment type="caution">
    <text evidence="3">The sequence shown here is derived from an EMBL/GenBank/DDBJ whole genome shotgun (WGS) entry which is preliminary data.</text>
</comment>
<accession>A0A4R1N5X2</accession>
<organism evidence="3 4">
    <name type="scientific">Natranaerovirga hydrolytica</name>
    <dbReference type="NCBI Taxonomy" id="680378"/>
    <lineage>
        <taxon>Bacteria</taxon>
        <taxon>Bacillati</taxon>
        <taxon>Bacillota</taxon>
        <taxon>Clostridia</taxon>
        <taxon>Lachnospirales</taxon>
        <taxon>Natranaerovirgaceae</taxon>
        <taxon>Natranaerovirga</taxon>
    </lineage>
</organism>